<dbReference type="InterPro" id="IPR039289">
    <property type="entry name" value="CHCHD4"/>
</dbReference>
<dbReference type="Proteomes" id="UP001166286">
    <property type="component" value="Unassembled WGS sequence"/>
</dbReference>
<keyword evidence="6" id="KW-0560">Oxidoreductase</keyword>
<feature type="compositionally biased region" description="Basic and acidic residues" evidence="13">
    <location>
        <begin position="254"/>
        <end position="286"/>
    </location>
</feature>
<dbReference type="GO" id="GO:0015035">
    <property type="term" value="F:protein-disulfide reductase activity"/>
    <property type="evidence" value="ECO:0007669"/>
    <property type="project" value="InterPro"/>
</dbReference>
<evidence type="ECO:0000256" key="4">
    <source>
        <dbReference type="ARBA" id="ARBA00022448"/>
    </source>
</evidence>
<keyword evidence="8" id="KW-0496">Mitochondrion</keyword>
<accession>A0AA39V8U8</accession>
<reference evidence="14" key="1">
    <citation type="submission" date="2023-03" db="EMBL/GenBank/DDBJ databases">
        <title>Complete genome of Cladonia borealis.</title>
        <authorList>
            <person name="Park H."/>
        </authorList>
    </citation>
    <scope>NUCLEOTIDE SEQUENCE</scope>
    <source>
        <strain evidence="14">ANT050790</strain>
    </source>
</reference>
<feature type="compositionally biased region" description="Gly residues" evidence="13">
    <location>
        <begin position="208"/>
        <end position="220"/>
    </location>
</feature>
<evidence type="ECO:0000256" key="3">
    <source>
        <dbReference type="ARBA" id="ARBA00013714"/>
    </source>
</evidence>
<dbReference type="AlphaFoldDB" id="A0AA39V8U8"/>
<evidence type="ECO:0000256" key="9">
    <source>
        <dbReference type="ARBA" id="ARBA00023157"/>
    </source>
</evidence>
<dbReference type="GO" id="GO:0005743">
    <property type="term" value="C:mitochondrial inner membrane"/>
    <property type="evidence" value="ECO:0007669"/>
    <property type="project" value="UniProtKB-SubCell"/>
</dbReference>
<comment type="cofactor">
    <cofactor evidence="1">
        <name>Cu(2+)</name>
        <dbReference type="ChEBI" id="CHEBI:29036"/>
    </cofactor>
</comment>
<dbReference type="PANTHER" id="PTHR21622">
    <property type="entry name" value="COILED-COIL-HELIX-COILED-COIL-HELIX DOMAIN CONTAINING 4"/>
    <property type="match status" value="1"/>
</dbReference>
<comment type="function">
    <text evidence="11">Required for the import and folding of small cysteine-containing proteins (small Tim) in the mitochondrial intermembrane space (IMS). Forms a redox cycle with ERV1 that involves a disulfide relay system. Precursor proteins to be imported into the IMS are translocated in their reduced form into the mitochondria. The oxidized form of MIA40 forms a transient intermolecular disulfide bridge with the reduced precursor protein, resulting in oxidation of the precursor protein that now contains an intramolecular disulfide bond and is able to undergo folding in the IMS.</text>
</comment>
<evidence type="ECO:0000256" key="1">
    <source>
        <dbReference type="ARBA" id="ARBA00001973"/>
    </source>
</evidence>
<evidence type="ECO:0000256" key="6">
    <source>
        <dbReference type="ARBA" id="ARBA00023002"/>
    </source>
</evidence>
<dbReference type="GO" id="GO:0045041">
    <property type="term" value="P:protein import into mitochondrial intermembrane space"/>
    <property type="evidence" value="ECO:0007669"/>
    <property type="project" value="InterPro"/>
</dbReference>
<keyword evidence="5" id="KW-0653">Protein transport</keyword>
<evidence type="ECO:0000256" key="12">
    <source>
        <dbReference type="ARBA" id="ARBA00033150"/>
    </source>
</evidence>
<evidence type="ECO:0000256" key="13">
    <source>
        <dbReference type="SAM" id="MobiDB-lite"/>
    </source>
</evidence>
<comment type="subcellular location">
    <subcellularLocation>
        <location evidence="2">Mitochondrion inner membrane</location>
        <topology evidence="2">Single-pass type II membrane protein</topology>
        <orientation evidence="2">Intermembrane side</orientation>
    </subcellularLocation>
</comment>
<feature type="region of interest" description="Disordered" evidence="13">
    <location>
        <begin position="196"/>
        <end position="309"/>
    </location>
</feature>
<dbReference type="EMBL" id="JAFEKC020000007">
    <property type="protein sequence ID" value="KAK0513660.1"/>
    <property type="molecule type" value="Genomic_DNA"/>
</dbReference>
<evidence type="ECO:0000313" key="14">
    <source>
        <dbReference type="EMBL" id="KAK0513660.1"/>
    </source>
</evidence>
<evidence type="ECO:0000256" key="7">
    <source>
        <dbReference type="ARBA" id="ARBA00023010"/>
    </source>
</evidence>
<feature type="region of interest" description="Disordered" evidence="13">
    <location>
        <begin position="87"/>
        <end position="130"/>
    </location>
</feature>
<feature type="compositionally biased region" description="Pro residues" evidence="13">
    <location>
        <begin position="96"/>
        <end position="105"/>
    </location>
</feature>
<keyword evidence="4" id="KW-0813">Transport</keyword>
<organism evidence="14 15">
    <name type="scientific">Cladonia borealis</name>
    <dbReference type="NCBI Taxonomy" id="184061"/>
    <lineage>
        <taxon>Eukaryota</taxon>
        <taxon>Fungi</taxon>
        <taxon>Dikarya</taxon>
        <taxon>Ascomycota</taxon>
        <taxon>Pezizomycotina</taxon>
        <taxon>Lecanoromycetes</taxon>
        <taxon>OSLEUM clade</taxon>
        <taxon>Lecanoromycetidae</taxon>
        <taxon>Lecanorales</taxon>
        <taxon>Lecanorineae</taxon>
        <taxon>Cladoniaceae</taxon>
        <taxon>Cladonia</taxon>
    </lineage>
</organism>
<evidence type="ECO:0000256" key="5">
    <source>
        <dbReference type="ARBA" id="ARBA00022927"/>
    </source>
</evidence>
<keyword evidence="9" id="KW-1015">Disulfide bond</keyword>
<evidence type="ECO:0000313" key="15">
    <source>
        <dbReference type="Proteomes" id="UP001166286"/>
    </source>
</evidence>
<evidence type="ECO:0000256" key="11">
    <source>
        <dbReference type="ARBA" id="ARBA00024980"/>
    </source>
</evidence>
<comment type="caution">
    <text evidence="14">The sequence shown here is derived from an EMBL/GenBank/DDBJ whole genome shotgun (WGS) entry which is preliminary data.</text>
</comment>
<evidence type="ECO:0000256" key="10">
    <source>
        <dbReference type="ARBA" id="ARBA00023284"/>
    </source>
</evidence>
<sequence length="309" mass="33581">MIRQAPRHLLRCSRPLRPLQPRHFLSTAPPAQKSRSWKSSAVRWGLAIGVVYYYNTSNLFAEEPPFAIPQPQSPTDETPLPTLESLASSRRQQLQPSPPPPPPLESSPQTTDLSNPSDLEAEASQEGAFNEETGVINWDCPCLGGMAHGPCGEQFREAFSCFVYSKEEPKGMDCIPHFKTMQDCFREHPEIYGGELEEDEEGGEGLEGEGGGGEGVGMGMGKMNATENDDGSTHLEYSSGVALPPSATSAAPTPEHEVQIHERKGNIDTERAKKATEQVRREHGEGLSESEEVVPKAALDATGKNDEGT</sequence>
<dbReference type="Gene3D" id="1.10.287.2900">
    <property type="match status" value="1"/>
</dbReference>
<keyword evidence="7" id="KW-0811">Translocation</keyword>
<evidence type="ECO:0000256" key="8">
    <source>
        <dbReference type="ARBA" id="ARBA00023128"/>
    </source>
</evidence>
<dbReference type="PANTHER" id="PTHR21622:SF0">
    <property type="entry name" value="COILED-COIL-HELIX-COILED-COIL-HELIX DOMAIN CONTAINING 4"/>
    <property type="match status" value="1"/>
</dbReference>
<dbReference type="GO" id="GO:0005758">
    <property type="term" value="C:mitochondrial intermembrane space"/>
    <property type="evidence" value="ECO:0007669"/>
    <property type="project" value="TreeGrafter"/>
</dbReference>
<proteinExistence type="predicted"/>
<gene>
    <name evidence="14" type="ORF">JMJ35_004024</name>
</gene>
<keyword evidence="10" id="KW-0676">Redox-active center</keyword>
<feature type="compositionally biased region" description="Acidic residues" evidence="13">
    <location>
        <begin position="196"/>
        <end position="207"/>
    </location>
</feature>
<dbReference type="PROSITE" id="PS51808">
    <property type="entry name" value="CHCH"/>
    <property type="match status" value="1"/>
</dbReference>
<keyword evidence="15" id="KW-1185">Reference proteome</keyword>
<name>A0AA39V8U8_9LECA</name>
<evidence type="ECO:0000256" key="2">
    <source>
        <dbReference type="ARBA" id="ARBA00004164"/>
    </source>
</evidence>
<protein>
    <recommendedName>
        <fullName evidence="3">Mitochondrial intermembrane space import and assembly protein 40</fullName>
    </recommendedName>
    <alternativeName>
        <fullName evidence="12">Mitochondrial import inner membrane translocase TIM40</fullName>
    </alternativeName>
</protein>
<feature type="compositionally biased region" description="Low complexity" evidence="13">
    <location>
        <begin position="242"/>
        <end position="253"/>
    </location>
</feature>